<gene>
    <name evidence="1" type="ORF">CHARACLAT_031318</name>
</gene>
<evidence type="ECO:0000313" key="1">
    <source>
        <dbReference type="EMBL" id="MED6285655.1"/>
    </source>
</evidence>
<reference evidence="1 2" key="1">
    <citation type="submission" date="2021-06" db="EMBL/GenBank/DDBJ databases">
        <authorList>
            <person name="Palmer J.M."/>
        </authorList>
    </citation>
    <scope>NUCLEOTIDE SEQUENCE [LARGE SCALE GENOMIC DNA]</scope>
    <source>
        <strain evidence="1 2">CL_MEX2019</strain>
        <tissue evidence="1">Muscle</tissue>
    </source>
</reference>
<dbReference type="Proteomes" id="UP001352852">
    <property type="component" value="Unassembled WGS sequence"/>
</dbReference>
<protein>
    <submittedName>
        <fullName evidence="1">Uncharacterized protein</fullName>
    </submittedName>
</protein>
<evidence type="ECO:0000313" key="2">
    <source>
        <dbReference type="Proteomes" id="UP001352852"/>
    </source>
</evidence>
<proteinExistence type="predicted"/>
<sequence length="125" mass="14319">MRTNRRREGTLCSRRGFSPLLIITFNSANFSLRTSCEDLPDLVGGLFVMVLSVLQLPAQEPSKHQEDEDEEKRPHSFATNHCSSVWSCKPSMKNTIFHSDKESLRLCFYCGFVADYCQFNCEINC</sequence>
<dbReference type="EMBL" id="JAHUTJ010054197">
    <property type="protein sequence ID" value="MED6285655.1"/>
    <property type="molecule type" value="Genomic_DNA"/>
</dbReference>
<comment type="caution">
    <text evidence="1">The sequence shown here is derived from an EMBL/GenBank/DDBJ whole genome shotgun (WGS) entry which is preliminary data.</text>
</comment>
<keyword evidence="2" id="KW-1185">Reference proteome</keyword>
<accession>A0ABU7EFT3</accession>
<name>A0ABU7EFT3_9TELE</name>
<organism evidence="1 2">
    <name type="scientific">Characodon lateralis</name>
    <dbReference type="NCBI Taxonomy" id="208331"/>
    <lineage>
        <taxon>Eukaryota</taxon>
        <taxon>Metazoa</taxon>
        <taxon>Chordata</taxon>
        <taxon>Craniata</taxon>
        <taxon>Vertebrata</taxon>
        <taxon>Euteleostomi</taxon>
        <taxon>Actinopterygii</taxon>
        <taxon>Neopterygii</taxon>
        <taxon>Teleostei</taxon>
        <taxon>Neoteleostei</taxon>
        <taxon>Acanthomorphata</taxon>
        <taxon>Ovalentaria</taxon>
        <taxon>Atherinomorphae</taxon>
        <taxon>Cyprinodontiformes</taxon>
        <taxon>Goodeidae</taxon>
        <taxon>Characodon</taxon>
    </lineage>
</organism>